<dbReference type="Pfam" id="PF01565">
    <property type="entry name" value="FAD_binding_4"/>
    <property type="match status" value="1"/>
</dbReference>
<dbReference type="Gene3D" id="3.30.465.10">
    <property type="match status" value="1"/>
</dbReference>
<dbReference type="STRING" id="880073.Cabys_1372"/>
<dbReference type="InParanoid" id="H1XNI3"/>
<reference evidence="11 12" key="1">
    <citation type="submission" date="2011-09" db="EMBL/GenBank/DDBJ databases">
        <title>The permanent draft genome of Caldithrix abyssi DSM 13497.</title>
        <authorList>
            <consortium name="US DOE Joint Genome Institute (JGI-PGF)"/>
            <person name="Lucas S."/>
            <person name="Han J."/>
            <person name="Lapidus A."/>
            <person name="Bruce D."/>
            <person name="Goodwin L."/>
            <person name="Pitluck S."/>
            <person name="Peters L."/>
            <person name="Kyrpides N."/>
            <person name="Mavromatis K."/>
            <person name="Ivanova N."/>
            <person name="Mikhailova N."/>
            <person name="Chertkov O."/>
            <person name="Detter J.C."/>
            <person name="Tapia R."/>
            <person name="Han C."/>
            <person name="Land M."/>
            <person name="Hauser L."/>
            <person name="Markowitz V."/>
            <person name="Cheng J.-F."/>
            <person name="Hugenholtz P."/>
            <person name="Woyke T."/>
            <person name="Wu D."/>
            <person name="Spring S."/>
            <person name="Brambilla E."/>
            <person name="Klenk H.-P."/>
            <person name="Eisen J.A."/>
        </authorList>
    </citation>
    <scope>NUCLEOTIDE SEQUENCE [LARGE SCALE GENOMIC DNA]</scope>
    <source>
        <strain evidence="11 12">DSM 13497</strain>
    </source>
</reference>
<feature type="domain" description="4Fe-4S ferredoxin-type" evidence="8">
    <location>
        <begin position="533"/>
        <end position="563"/>
    </location>
</feature>
<evidence type="ECO:0000313" key="10">
    <source>
        <dbReference type="EMBL" id="APF18121.1"/>
    </source>
</evidence>
<evidence type="ECO:0000259" key="8">
    <source>
        <dbReference type="PROSITE" id="PS51379"/>
    </source>
</evidence>
<dbReference type="InterPro" id="IPR006094">
    <property type="entry name" value="Oxid_FAD_bind_N"/>
</dbReference>
<dbReference type="GO" id="GO:0008720">
    <property type="term" value="F:D-lactate dehydrogenase (NAD+) activity"/>
    <property type="evidence" value="ECO:0007669"/>
    <property type="project" value="TreeGrafter"/>
</dbReference>
<dbReference type="GO" id="GO:0071949">
    <property type="term" value="F:FAD binding"/>
    <property type="evidence" value="ECO:0007669"/>
    <property type="project" value="InterPro"/>
</dbReference>
<evidence type="ECO:0000313" key="13">
    <source>
        <dbReference type="Proteomes" id="UP000183868"/>
    </source>
</evidence>
<dbReference type="InterPro" id="IPR016171">
    <property type="entry name" value="Vanillyl_alc_oxidase_C-sub2"/>
</dbReference>
<dbReference type="GO" id="GO:0051536">
    <property type="term" value="F:iron-sulfur cluster binding"/>
    <property type="evidence" value="ECO:0007669"/>
    <property type="project" value="InterPro"/>
</dbReference>
<dbReference type="GO" id="GO:0004458">
    <property type="term" value="F:D-lactate dehydrogenase (cytochrome) activity"/>
    <property type="evidence" value="ECO:0007669"/>
    <property type="project" value="UniProtKB-EC"/>
</dbReference>
<dbReference type="Gene3D" id="1.10.45.10">
    <property type="entry name" value="Vanillyl-alcohol Oxidase, Chain A, domain 4"/>
    <property type="match status" value="1"/>
</dbReference>
<dbReference type="KEGG" id="caby:Cabys_1372"/>
<dbReference type="Pfam" id="PF13183">
    <property type="entry name" value="Fer4_8"/>
    <property type="match status" value="1"/>
</dbReference>
<sequence>MLAGKYAELYHQLKKQIPEDRLLHDDLNTLAFGADASFYRLTPKLVVKIYNEDEALFAIRSCAALKIPFTVRAAGTSLSGQAISDSVLLVIEPTEWRYYSINEDAALVTVQPALIGGKINQYLQPYKKKIGPDPASINAAFIGGIVANNASGMSSGVQKNSYHTLAGLRLILSDGTLLDTRDPESRRNFLASKKEMVNKLSELRQKVLQHPEWVEKIKKKYRLKNTTGYGLNALIDFEDPIDIIEHLMVGSEGTLAFISEITLKTVDDFSQKATSLIIFPDIETACKAIAPLRTCRVAAAELMDRASLRSVENKPLMPAYLKKLDEKATALLVETRANDEQTLNRQIAEITAALKDVPKVRPVQFTTDVKEITALWSVRKGLFPSVCANRPKGTTVVIEDIAVPYENLARAILDLQALFQKYRYDEAIIWGHAFDGNVHFVLIQDFTQPAEVERYANFMDELVRLVVEEYDGSLKAEHGTGRNMAPFVKLEWGEELYQVMREIKQLFDPQNIVNPGVLINDDPQLHLKSLKPMPRAHDLIDDCIECGFCENSCVSRSLTLSPRQRIVVYREMQSLKRSGEAPQRLAILNEKYNYHGNETCATDGLCALTCPVNIDTGKLIKELRHDQLSPLARWTAQKIASHMGSVTALVRFGLGALNIARKVLGNRLLVNGSHFLRAITFKKFPRISPYMPLPAPKISRSSHNGKKMPRQVVYFPSCITRSMGVLPDSEQAEPLTQVTFKLLQKAGFEVILPENVNGLCCGMAFSSKGFFEVGRQKAIELEAALLKASNNGQIPVLSDMSPCLYTMKENLDSRLKLFEPIAFSLKYLAPHLRFTPLDETITVFPVCSAKKMELEDALLQLARMCAKEVVVPETNCCGFAGDRGFNVPELNASGLKLLKEQLPPEVTHGYSTSRTCEIGLSEHGGLTFESILYLVDRVTQPK</sequence>
<evidence type="ECO:0000256" key="6">
    <source>
        <dbReference type="ARBA" id="ARBA00023002"/>
    </source>
</evidence>
<keyword evidence="4" id="KW-0274">FAD</keyword>
<dbReference type="Proteomes" id="UP000004671">
    <property type="component" value="Chromosome"/>
</dbReference>
<dbReference type="SUPFAM" id="SSF46548">
    <property type="entry name" value="alpha-helical ferredoxin"/>
    <property type="match status" value="1"/>
</dbReference>
<dbReference type="InterPro" id="IPR036318">
    <property type="entry name" value="FAD-bd_PCMH-like_sf"/>
</dbReference>
<reference evidence="10 13" key="2">
    <citation type="submission" date="2016-11" db="EMBL/GenBank/DDBJ databases">
        <title>Genomic analysis of Caldithrix abyssi and proposal of a novel bacterial phylum Caldithrichaeota.</title>
        <authorList>
            <person name="Kublanov I."/>
            <person name="Sigalova O."/>
            <person name="Gavrilov S."/>
            <person name="Lebedinsky A."/>
            <person name="Ivanova N."/>
            <person name="Daum C."/>
            <person name="Reddy T."/>
            <person name="Klenk H.P."/>
            <person name="Goker M."/>
            <person name="Reva O."/>
            <person name="Miroshnichenko M."/>
            <person name="Kyprides N."/>
            <person name="Woyke T."/>
            <person name="Gelfand M."/>
        </authorList>
    </citation>
    <scope>NUCLEOTIDE SEQUENCE [LARGE SCALE GENOMIC DNA]</scope>
    <source>
        <strain evidence="10 13">LF13</strain>
    </source>
</reference>
<gene>
    <name evidence="10" type="ORF">Cabys_1372</name>
    <name evidence="11" type="ORF">Calab_2544</name>
</gene>
<dbReference type="InterPro" id="IPR004113">
    <property type="entry name" value="FAD-bd_oxidored_4_C"/>
</dbReference>
<dbReference type="PROSITE" id="PS51387">
    <property type="entry name" value="FAD_PCMH"/>
    <property type="match status" value="1"/>
</dbReference>
<organism evidence="11 12">
    <name type="scientific">Caldithrix abyssi DSM 13497</name>
    <dbReference type="NCBI Taxonomy" id="880073"/>
    <lineage>
        <taxon>Bacteria</taxon>
        <taxon>Pseudomonadati</taxon>
        <taxon>Calditrichota</taxon>
        <taxon>Calditrichia</taxon>
        <taxon>Calditrichales</taxon>
        <taxon>Calditrichaceae</taxon>
        <taxon>Caldithrix</taxon>
    </lineage>
</organism>
<comment type="cofactor">
    <cofactor evidence="1">
        <name>FAD</name>
        <dbReference type="ChEBI" id="CHEBI:57692"/>
    </cofactor>
</comment>
<dbReference type="SUPFAM" id="SSF56176">
    <property type="entry name" value="FAD-binding/transporter-associated domain-like"/>
    <property type="match status" value="1"/>
</dbReference>
<evidence type="ECO:0000256" key="2">
    <source>
        <dbReference type="ARBA" id="ARBA00008000"/>
    </source>
</evidence>
<dbReference type="eggNOG" id="COG0247">
    <property type="taxonomic scope" value="Bacteria"/>
</dbReference>
<dbReference type="Gene3D" id="3.30.70.2740">
    <property type="match status" value="1"/>
</dbReference>
<accession>H1XNI3</accession>
<dbReference type="OrthoDB" id="9767256at2"/>
<dbReference type="eggNOG" id="COG0277">
    <property type="taxonomic scope" value="Bacteria"/>
</dbReference>
<dbReference type="InterPro" id="IPR009051">
    <property type="entry name" value="Helical_ferredxn"/>
</dbReference>
<dbReference type="PANTHER" id="PTHR11748">
    <property type="entry name" value="D-LACTATE DEHYDROGENASE"/>
    <property type="match status" value="1"/>
</dbReference>
<protein>
    <recommendedName>
        <fullName evidence="7">D-lactate dehydrogenase (cytochrome)</fullName>
        <ecNumber evidence="7">1.1.2.4</ecNumber>
    </recommendedName>
</protein>
<dbReference type="EC" id="1.1.2.4" evidence="7"/>
<dbReference type="GO" id="GO:1903457">
    <property type="term" value="P:lactate catabolic process"/>
    <property type="evidence" value="ECO:0007669"/>
    <property type="project" value="TreeGrafter"/>
</dbReference>
<dbReference type="Proteomes" id="UP000183868">
    <property type="component" value="Chromosome"/>
</dbReference>
<evidence type="ECO:0000256" key="1">
    <source>
        <dbReference type="ARBA" id="ARBA00001974"/>
    </source>
</evidence>
<comment type="similarity">
    <text evidence="2">Belongs to the FAD-binding oxidoreductase/transferase type 4 family.</text>
</comment>
<keyword evidence="12" id="KW-1185">Reference proteome</keyword>
<evidence type="ECO:0000313" key="11">
    <source>
        <dbReference type="EMBL" id="EHO42154.1"/>
    </source>
</evidence>
<dbReference type="RefSeq" id="WP_006929409.1">
    <property type="nucleotide sequence ID" value="NZ_CM001402.1"/>
</dbReference>
<dbReference type="InterPro" id="IPR017896">
    <property type="entry name" value="4Fe4S_Fe-S-bd"/>
</dbReference>
<dbReference type="Gene3D" id="1.10.1060.10">
    <property type="entry name" value="Alpha-helical ferredoxin"/>
    <property type="match status" value="1"/>
</dbReference>
<evidence type="ECO:0000256" key="3">
    <source>
        <dbReference type="ARBA" id="ARBA00022630"/>
    </source>
</evidence>
<dbReference type="PROSITE" id="PS51379">
    <property type="entry name" value="4FE4S_FER_2"/>
    <property type="match status" value="1"/>
</dbReference>
<dbReference type="PANTHER" id="PTHR11748:SF111">
    <property type="entry name" value="D-LACTATE DEHYDROGENASE, MITOCHONDRIAL-RELATED"/>
    <property type="match status" value="1"/>
</dbReference>
<dbReference type="Pfam" id="PF02754">
    <property type="entry name" value="CCG"/>
    <property type="match status" value="1"/>
</dbReference>
<dbReference type="InterPro" id="IPR016164">
    <property type="entry name" value="FAD-linked_Oxase-like_C"/>
</dbReference>
<feature type="domain" description="FAD-binding PCMH-type" evidence="9">
    <location>
        <begin position="39"/>
        <end position="268"/>
    </location>
</feature>
<keyword evidence="5" id="KW-0809">Transit peptide</keyword>
<dbReference type="EMBL" id="CM001402">
    <property type="protein sequence ID" value="EHO42154.1"/>
    <property type="molecule type" value="Genomic_DNA"/>
</dbReference>
<name>H1XNI3_CALAY</name>
<dbReference type="HOGENOM" id="CLU_013688_0_0_0"/>
<dbReference type="AlphaFoldDB" id="H1XNI3"/>
<evidence type="ECO:0000256" key="7">
    <source>
        <dbReference type="ARBA" id="ARBA00038897"/>
    </source>
</evidence>
<dbReference type="InterPro" id="IPR016166">
    <property type="entry name" value="FAD-bd_PCMH"/>
</dbReference>
<dbReference type="Gene3D" id="3.30.70.2190">
    <property type="match status" value="1"/>
</dbReference>
<dbReference type="PaxDb" id="880073-Calab_2544"/>
<dbReference type="FunCoup" id="H1XNI3">
    <property type="interactions" value="68"/>
</dbReference>
<dbReference type="SUPFAM" id="SSF55103">
    <property type="entry name" value="FAD-linked oxidases, C-terminal domain"/>
    <property type="match status" value="1"/>
</dbReference>
<evidence type="ECO:0000256" key="4">
    <source>
        <dbReference type="ARBA" id="ARBA00022827"/>
    </source>
</evidence>
<evidence type="ECO:0000256" key="5">
    <source>
        <dbReference type="ARBA" id="ARBA00022946"/>
    </source>
</evidence>
<dbReference type="InterPro" id="IPR016169">
    <property type="entry name" value="FAD-bd_PCMH_sub2"/>
</dbReference>
<dbReference type="InterPro" id="IPR004017">
    <property type="entry name" value="Cys_rich_dom"/>
</dbReference>
<dbReference type="Pfam" id="PF02913">
    <property type="entry name" value="FAD-oxidase_C"/>
    <property type="match status" value="1"/>
</dbReference>
<dbReference type="eggNOG" id="COG0479">
    <property type="taxonomic scope" value="Bacteria"/>
</dbReference>
<proteinExistence type="inferred from homology"/>
<dbReference type="FunFam" id="1.10.45.10:FF:000001">
    <property type="entry name" value="D-lactate dehydrogenase mitochondrial"/>
    <property type="match status" value="1"/>
</dbReference>
<dbReference type="EMBL" id="CP018099">
    <property type="protein sequence ID" value="APF18121.1"/>
    <property type="molecule type" value="Genomic_DNA"/>
</dbReference>
<keyword evidence="6" id="KW-0560">Oxidoreductase</keyword>
<evidence type="ECO:0000259" key="9">
    <source>
        <dbReference type="PROSITE" id="PS51387"/>
    </source>
</evidence>
<evidence type="ECO:0000313" key="12">
    <source>
        <dbReference type="Proteomes" id="UP000004671"/>
    </source>
</evidence>
<keyword evidence="3" id="KW-0285">Flavoprotein</keyword>